<dbReference type="AlphaFoldDB" id="A0A7M7NC75"/>
<dbReference type="OMA" id="CHYRELN"/>
<protein>
    <submittedName>
        <fullName evidence="1">Uncharacterized protein</fullName>
    </submittedName>
</protein>
<dbReference type="OrthoDB" id="425681at2759"/>
<dbReference type="KEGG" id="spu:115921264"/>
<accession>A0A7M7NC75</accession>
<organism evidence="1 2">
    <name type="scientific">Strongylocentrotus purpuratus</name>
    <name type="common">Purple sea urchin</name>
    <dbReference type="NCBI Taxonomy" id="7668"/>
    <lineage>
        <taxon>Eukaryota</taxon>
        <taxon>Metazoa</taxon>
        <taxon>Echinodermata</taxon>
        <taxon>Eleutherozoa</taxon>
        <taxon>Echinozoa</taxon>
        <taxon>Echinoidea</taxon>
        <taxon>Euechinoidea</taxon>
        <taxon>Echinacea</taxon>
        <taxon>Camarodonta</taxon>
        <taxon>Echinidea</taxon>
        <taxon>Strongylocentrotidae</taxon>
        <taxon>Strongylocentrotus</taxon>
    </lineage>
</organism>
<dbReference type="PANTHER" id="PTHR19446">
    <property type="entry name" value="REVERSE TRANSCRIPTASES"/>
    <property type="match status" value="1"/>
</dbReference>
<proteinExistence type="predicted"/>
<sequence>MTKAKSIQKVDFEQLQNRDVRRRYTAKVQNRFDSLTDQGEEVTWESMRDILVETAEETLPKKEKKSKQRWMTEEILAKMSIRQKIKDRDGCHYRELNREIHDHCTKAKEEWLNKQCAEIEKSFNANDPRVFKKVDELSGKKLRSSKPGCIKARDGSVLVEKEEILNRWTEYIGELFDDVRKEPPHCAGSIEGPRILLSEVRSPISVMKRNKADGPDGVVMEMVEALENYGVMKLTEVIINIYGDGKFPDDLCKSIFITLPKKPGVVECGQHRIISLMSHITKIILHVLL</sequence>
<evidence type="ECO:0000313" key="1">
    <source>
        <dbReference type="EnsemblMetazoa" id="XP_030834435"/>
    </source>
</evidence>
<reference evidence="2" key="1">
    <citation type="submission" date="2015-02" db="EMBL/GenBank/DDBJ databases">
        <title>Genome sequencing for Strongylocentrotus purpuratus.</title>
        <authorList>
            <person name="Murali S."/>
            <person name="Liu Y."/>
            <person name="Vee V."/>
            <person name="English A."/>
            <person name="Wang M."/>
            <person name="Skinner E."/>
            <person name="Han Y."/>
            <person name="Muzny D.M."/>
            <person name="Worley K.C."/>
            <person name="Gibbs R.A."/>
        </authorList>
    </citation>
    <scope>NUCLEOTIDE SEQUENCE</scope>
</reference>
<dbReference type="GeneID" id="115921264"/>
<evidence type="ECO:0000313" key="2">
    <source>
        <dbReference type="Proteomes" id="UP000007110"/>
    </source>
</evidence>
<dbReference type="RefSeq" id="XP_030834435.1">
    <property type="nucleotide sequence ID" value="XM_030978575.1"/>
</dbReference>
<dbReference type="Proteomes" id="UP000007110">
    <property type="component" value="Unassembled WGS sequence"/>
</dbReference>
<name>A0A7M7NC75_STRPU</name>
<reference evidence="1" key="2">
    <citation type="submission" date="2021-01" db="UniProtKB">
        <authorList>
            <consortium name="EnsemblMetazoa"/>
        </authorList>
    </citation>
    <scope>IDENTIFICATION</scope>
</reference>
<dbReference type="EnsemblMetazoa" id="XM_030978575">
    <property type="protein sequence ID" value="XP_030834435"/>
    <property type="gene ID" value="LOC115921264"/>
</dbReference>
<dbReference type="InParanoid" id="A0A7M7NC75"/>
<keyword evidence="2" id="KW-1185">Reference proteome</keyword>